<accession>A0A819M6I4</accession>
<keyword evidence="4" id="KW-1185">Reference proteome</keyword>
<dbReference type="EMBL" id="CAJOBH010004664">
    <property type="protein sequence ID" value="CAF3998270.1"/>
    <property type="molecule type" value="Genomic_DNA"/>
</dbReference>
<evidence type="ECO:0000313" key="2">
    <source>
        <dbReference type="EMBL" id="CAF3974470.1"/>
    </source>
</evidence>
<dbReference type="EMBL" id="CAJOBF010001161">
    <property type="protein sequence ID" value="CAF3920014.1"/>
    <property type="molecule type" value="Genomic_DNA"/>
</dbReference>
<dbReference type="Proteomes" id="UP000663842">
    <property type="component" value="Unassembled WGS sequence"/>
</dbReference>
<dbReference type="EMBL" id="CAJOBG010001985">
    <property type="protein sequence ID" value="CAF3974470.1"/>
    <property type="molecule type" value="Genomic_DNA"/>
</dbReference>
<dbReference type="AlphaFoldDB" id="A0A819M6I4"/>
<evidence type="ECO:0000313" key="1">
    <source>
        <dbReference type="EMBL" id="CAF3920014.1"/>
    </source>
</evidence>
<dbReference type="Proteomes" id="UP000681967">
    <property type="component" value="Unassembled WGS sequence"/>
</dbReference>
<proteinExistence type="predicted"/>
<dbReference type="SUPFAM" id="SSF101908">
    <property type="entry name" value="Putative isomerase YbhE"/>
    <property type="match status" value="1"/>
</dbReference>
<reference evidence="2" key="1">
    <citation type="submission" date="2021-02" db="EMBL/GenBank/DDBJ databases">
        <authorList>
            <person name="Nowell W R."/>
        </authorList>
    </citation>
    <scope>NUCLEOTIDE SEQUENCE</scope>
</reference>
<sequence>MGNILSSSFWFSSASDNLISPSLISSQLIHRHTLSTCYDSIFDVSLSTKFNSILLSDDGRLRLFNIDLENGGQLIETTTLSTKLSTHEQMHDIVWSSNLDRFLVLTSKRLATFDDENNLINLNLELEKGYLIAFKHKRLTYIILVFFFSGSPPFWRMTCCSSHLIVNLGLGTSIRYHRLTSSISSLPLINSFTRSSLGYTDSDLLSSMTLSPQLVLAINVELNDNHHVIDLFSINETTKFQHLKRFNSYESCSLDLITSLRNCTWLCKSHWPSDDCLCIIESNGQVNKIDLPEQDGYILNLRLLADRSHLVIVRTPKKLPKEIPISDLDKIDKEEDEQSKHGHGRQIIGKLPGNLLLEIYKVPSASK</sequence>
<comment type="caution">
    <text evidence="2">The sequence shown here is derived from an EMBL/GenBank/DDBJ whole genome shotgun (WGS) entry which is preliminary data.</text>
</comment>
<organism evidence="2 4">
    <name type="scientific">Rotaria magnacalcarata</name>
    <dbReference type="NCBI Taxonomy" id="392030"/>
    <lineage>
        <taxon>Eukaryota</taxon>
        <taxon>Metazoa</taxon>
        <taxon>Spiralia</taxon>
        <taxon>Gnathifera</taxon>
        <taxon>Rotifera</taxon>
        <taxon>Eurotatoria</taxon>
        <taxon>Bdelloidea</taxon>
        <taxon>Philodinida</taxon>
        <taxon>Philodinidae</taxon>
        <taxon>Rotaria</taxon>
    </lineage>
</organism>
<protein>
    <submittedName>
        <fullName evidence="2">Uncharacterized protein</fullName>
    </submittedName>
</protein>
<gene>
    <name evidence="3" type="ORF">BYL167_LOCUS13540</name>
    <name evidence="2" type="ORF">OVN521_LOCUS13567</name>
    <name evidence="1" type="ORF">UXM345_LOCUS11571</name>
</gene>
<evidence type="ECO:0000313" key="4">
    <source>
        <dbReference type="Proteomes" id="UP000663866"/>
    </source>
</evidence>
<dbReference type="Proteomes" id="UP000663866">
    <property type="component" value="Unassembled WGS sequence"/>
</dbReference>
<evidence type="ECO:0000313" key="3">
    <source>
        <dbReference type="EMBL" id="CAF3998270.1"/>
    </source>
</evidence>
<name>A0A819M6I4_9BILA</name>